<dbReference type="InterPro" id="IPR018170">
    <property type="entry name" value="Aldo/ket_reductase_CS"/>
</dbReference>
<dbReference type="GO" id="GO:0016491">
    <property type="term" value="F:oxidoreductase activity"/>
    <property type="evidence" value="ECO:0007669"/>
    <property type="project" value="InterPro"/>
</dbReference>
<dbReference type="SUPFAM" id="SSF51430">
    <property type="entry name" value="NAD(P)-linked oxidoreductase"/>
    <property type="match status" value="1"/>
</dbReference>
<reference evidence="2 3" key="1">
    <citation type="submission" date="2014-04" db="EMBL/GenBank/DDBJ databases">
        <title>Evolutionary Origins and Diversification of the Mycorrhizal Mutualists.</title>
        <authorList>
            <consortium name="DOE Joint Genome Institute"/>
            <consortium name="Mycorrhizal Genomics Consortium"/>
            <person name="Kohler A."/>
            <person name="Kuo A."/>
            <person name="Nagy L.G."/>
            <person name="Floudas D."/>
            <person name="Copeland A."/>
            <person name="Barry K.W."/>
            <person name="Cichocki N."/>
            <person name="Veneault-Fourrey C."/>
            <person name="LaButti K."/>
            <person name="Lindquist E.A."/>
            <person name="Lipzen A."/>
            <person name="Lundell T."/>
            <person name="Morin E."/>
            <person name="Murat C."/>
            <person name="Riley R."/>
            <person name="Ohm R."/>
            <person name="Sun H."/>
            <person name="Tunlid A."/>
            <person name="Henrissat B."/>
            <person name="Grigoriev I.V."/>
            <person name="Hibbett D.S."/>
            <person name="Martin F."/>
        </authorList>
    </citation>
    <scope>NUCLEOTIDE SEQUENCE [LARGE SCALE GENOMIC DNA]</scope>
    <source>
        <strain evidence="2 3">Koide BX008</strain>
    </source>
</reference>
<sequence>MTSDGKADRSFDWLNTWKAMENLYKEYPDKLKAIGISNFSVKYLERLLANSNIVPAVNQIELHPGLPQQELVDFCGSKGIAVTAYSPLGSDNSPLLANLVVKKIAEKYAVHPANVLISLQANRPGVNVIPKSVTPSRIESNFKLINLSDNEVRDLNDIAKTTSFRVCHPDWTGWGSIGFPDCE</sequence>
<dbReference type="PRINTS" id="PR00069">
    <property type="entry name" value="ALDKETRDTASE"/>
</dbReference>
<dbReference type="InterPro" id="IPR036812">
    <property type="entry name" value="NAD(P)_OxRdtase_dom_sf"/>
</dbReference>
<organism evidence="2 3">
    <name type="scientific">Amanita muscaria (strain Koide BX008)</name>
    <dbReference type="NCBI Taxonomy" id="946122"/>
    <lineage>
        <taxon>Eukaryota</taxon>
        <taxon>Fungi</taxon>
        <taxon>Dikarya</taxon>
        <taxon>Basidiomycota</taxon>
        <taxon>Agaricomycotina</taxon>
        <taxon>Agaricomycetes</taxon>
        <taxon>Agaricomycetidae</taxon>
        <taxon>Agaricales</taxon>
        <taxon>Pluteineae</taxon>
        <taxon>Amanitaceae</taxon>
        <taxon>Amanita</taxon>
    </lineage>
</organism>
<protein>
    <recommendedName>
        <fullName evidence="1">NADP-dependent oxidoreductase domain-containing protein</fullName>
    </recommendedName>
</protein>
<evidence type="ECO:0000259" key="1">
    <source>
        <dbReference type="Pfam" id="PF00248"/>
    </source>
</evidence>
<dbReference type="Proteomes" id="UP000054549">
    <property type="component" value="Unassembled WGS sequence"/>
</dbReference>
<dbReference type="AlphaFoldDB" id="A0A0C2SZB4"/>
<dbReference type="HOGENOM" id="CLU_023205_12_1_1"/>
<evidence type="ECO:0000313" key="3">
    <source>
        <dbReference type="Proteomes" id="UP000054549"/>
    </source>
</evidence>
<feature type="domain" description="NADP-dependent oxidoreductase" evidence="1">
    <location>
        <begin position="8"/>
        <end position="158"/>
    </location>
</feature>
<dbReference type="InParanoid" id="A0A0C2SZB4"/>
<dbReference type="InterPro" id="IPR020471">
    <property type="entry name" value="AKR"/>
</dbReference>
<dbReference type="OrthoDB" id="416253at2759"/>
<dbReference type="PANTHER" id="PTHR11732">
    <property type="entry name" value="ALDO/KETO REDUCTASE"/>
    <property type="match status" value="1"/>
</dbReference>
<keyword evidence="3" id="KW-1185">Reference proteome</keyword>
<proteinExistence type="predicted"/>
<dbReference type="STRING" id="946122.A0A0C2SZB4"/>
<dbReference type="Pfam" id="PF00248">
    <property type="entry name" value="Aldo_ket_red"/>
    <property type="match status" value="1"/>
</dbReference>
<dbReference type="PROSITE" id="PS00063">
    <property type="entry name" value="ALDOKETO_REDUCTASE_3"/>
    <property type="match status" value="1"/>
</dbReference>
<accession>A0A0C2SZB4</accession>
<gene>
    <name evidence="2" type="ORF">M378DRAFT_169287</name>
</gene>
<dbReference type="Gene3D" id="3.20.20.100">
    <property type="entry name" value="NADP-dependent oxidoreductase domain"/>
    <property type="match status" value="1"/>
</dbReference>
<dbReference type="EMBL" id="KN818315">
    <property type="protein sequence ID" value="KIL59489.1"/>
    <property type="molecule type" value="Genomic_DNA"/>
</dbReference>
<evidence type="ECO:0000313" key="2">
    <source>
        <dbReference type="EMBL" id="KIL59489.1"/>
    </source>
</evidence>
<name>A0A0C2SZB4_AMAMK</name>
<dbReference type="InterPro" id="IPR023210">
    <property type="entry name" value="NADP_OxRdtase_dom"/>
</dbReference>